<name>A0A927C8K1_9BACL</name>
<dbReference type="EMBL" id="JACXJA010000008">
    <property type="protein sequence ID" value="MBD2862088.1"/>
    <property type="molecule type" value="Genomic_DNA"/>
</dbReference>
<organism evidence="2 3">
    <name type="scientific">Paenibacillus oceani</name>
    <dbReference type="NCBI Taxonomy" id="2772510"/>
    <lineage>
        <taxon>Bacteria</taxon>
        <taxon>Bacillati</taxon>
        <taxon>Bacillota</taxon>
        <taxon>Bacilli</taxon>
        <taxon>Bacillales</taxon>
        <taxon>Paenibacillaceae</taxon>
        <taxon>Paenibacillus</taxon>
    </lineage>
</organism>
<dbReference type="RefSeq" id="WP_190926659.1">
    <property type="nucleotide sequence ID" value="NZ_JACXJA010000008.1"/>
</dbReference>
<proteinExistence type="predicted"/>
<dbReference type="SUPFAM" id="SSF159234">
    <property type="entry name" value="FomD-like"/>
    <property type="match status" value="1"/>
</dbReference>
<dbReference type="Proteomes" id="UP000639396">
    <property type="component" value="Unassembled WGS sequence"/>
</dbReference>
<dbReference type="InterPro" id="IPR035930">
    <property type="entry name" value="FomD-like_sf"/>
</dbReference>
<dbReference type="Gene3D" id="2.40.380.10">
    <property type="entry name" value="FomD-like"/>
    <property type="match status" value="1"/>
</dbReference>
<feature type="domain" description="DUF402" evidence="1">
    <location>
        <begin position="65"/>
        <end position="160"/>
    </location>
</feature>
<evidence type="ECO:0000259" key="1">
    <source>
        <dbReference type="Pfam" id="PF04167"/>
    </source>
</evidence>
<dbReference type="Pfam" id="PF04167">
    <property type="entry name" value="DUF402"/>
    <property type="match status" value="1"/>
</dbReference>
<dbReference type="PANTHER" id="PTHR41271:SF1">
    <property type="entry name" value="DUF402 DOMAIN-CONTAINING PROTEIN"/>
    <property type="match status" value="1"/>
</dbReference>
<reference evidence="2" key="1">
    <citation type="submission" date="2020-09" db="EMBL/GenBank/DDBJ databases">
        <title>A novel bacterium of genus Paenibacillus, isolated from South China Sea.</title>
        <authorList>
            <person name="Huang H."/>
            <person name="Mo K."/>
            <person name="Hu Y."/>
        </authorList>
    </citation>
    <scope>NUCLEOTIDE SEQUENCE</scope>
    <source>
        <strain evidence="2">IB182363</strain>
    </source>
</reference>
<evidence type="ECO:0000313" key="3">
    <source>
        <dbReference type="Proteomes" id="UP000639396"/>
    </source>
</evidence>
<dbReference type="PANTHER" id="PTHR41271">
    <property type="entry name" value="DUF402 DOMAIN-CONTAINING PROTEIN"/>
    <property type="match status" value="1"/>
</dbReference>
<evidence type="ECO:0000313" key="2">
    <source>
        <dbReference type="EMBL" id="MBD2862088.1"/>
    </source>
</evidence>
<accession>A0A927C8K1</accession>
<protein>
    <submittedName>
        <fullName evidence="2">DUF402 domain-containing protein</fullName>
    </submittedName>
</protein>
<keyword evidence="3" id="KW-1185">Reference proteome</keyword>
<sequence>MKRKYANRADWPRILSKRYEQQRLDHAGFHGYITWLWLDRVKQPLEVEVQGVRRCVAGDGYVWMQLFPDGGRHTLTIMLDRKLQVRQWYYDVAREVGLSPDGIPYWDDMYLDVVCFSPYEPDLIDQDDLDAALEEGVISEEDYEETCREAEALLQSVKDGTNPLIRVGLEQVESMAAGLK</sequence>
<gene>
    <name evidence="2" type="ORF">IDH45_08850</name>
</gene>
<dbReference type="InterPro" id="IPR007295">
    <property type="entry name" value="DUF402"/>
</dbReference>
<dbReference type="AlphaFoldDB" id="A0A927C8K1"/>
<comment type="caution">
    <text evidence="2">The sequence shown here is derived from an EMBL/GenBank/DDBJ whole genome shotgun (WGS) entry which is preliminary data.</text>
</comment>